<comment type="caution">
    <text evidence="3">The sequence shown here is derived from an EMBL/GenBank/DDBJ whole genome shotgun (WGS) entry which is preliminary data.</text>
</comment>
<dbReference type="EMBL" id="JACIDU010000002">
    <property type="protein sequence ID" value="MBB4102055.1"/>
    <property type="molecule type" value="Genomic_DNA"/>
</dbReference>
<evidence type="ECO:0000313" key="4">
    <source>
        <dbReference type="Proteomes" id="UP000584824"/>
    </source>
</evidence>
<keyword evidence="4" id="KW-1185">Reference proteome</keyword>
<name>A0A7W6JYU2_9HYPH</name>
<protein>
    <submittedName>
        <fullName evidence="3">Drug/metabolite transporter (DMT)-like permease</fullName>
    </submittedName>
</protein>
<accession>A0A7W6JYU2</accession>
<proteinExistence type="predicted"/>
<keyword evidence="2" id="KW-1133">Transmembrane helix</keyword>
<feature type="transmembrane region" description="Helical" evidence="2">
    <location>
        <begin position="35"/>
        <end position="56"/>
    </location>
</feature>
<feature type="region of interest" description="Disordered" evidence="1">
    <location>
        <begin position="80"/>
        <end position="99"/>
    </location>
</feature>
<dbReference type="RefSeq" id="WP_183789226.1">
    <property type="nucleotide sequence ID" value="NZ_JACIDU010000002.1"/>
</dbReference>
<sequence>MFMGILGVLYAIIAGFCLAMTLIEGALGRHRGWDLMRVAGLALALFWPLIITLLFFSSPRGLRLRTAVRDFVRQPFRALEKNEQPRHSAGKLTTGSAAP</sequence>
<evidence type="ECO:0000256" key="1">
    <source>
        <dbReference type="SAM" id="MobiDB-lite"/>
    </source>
</evidence>
<gene>
    <name evidence="3" type="ORF">GGQ66_000583</name>
</gene>
<keyword evidence="2" id="KW-0472">Membrane</keyword>
<evidence type="ECO:0000313" key="3">
    <source>
        <dbReference type="EMBL" id="MBB4102055.1"/>
    </source>
</evidence>
<dbReference type="AlphaFoldDB" id="A0A7W6JYU2"/>
<dbReference type="Proteomes" id="UP000584824">
    <property type="component" value="Unassembled WGS sequence"/>
</dbReference>
<evidence type="ECO:0000256" key="2">
    <source>
        <dbReference type="SAM" id="Phobius"/>
    </source>
</evidence>
<keyword evidence="2" id="KW-0812">Transmembrane</keyword>
<organism evidence="3 4">
    <name type="scientific">Allorhizobium borbori</name>
    <dbReference type="NCBI Taxonomy" id="485907"/>
    <lineage>
        <taxon>Bacteria</taxon>
        <taxon>Pseudomonadati</taxon>
        <taxon>Pseudomonadota</taxon>
        <taxon>Alphaproteobacteria</taxon>
        <taxon>Hyphomicrobiales</taxon>
        <taxon>Rhizobiaceae</taxon>
        <taxon>Rhizobium/Agrobacterium group</taxon>
        <taxon>Allorhizobium</taxon>
    </lineage>
</organism>
<reference evidence="3 4" key="1">
    <citation type="submission" date="2020-08" db="EMBL/GenBank/DDBJ databases">
        <title>Genomic Encyclopedia of Type Strains, Phase IV (KMG-IV): sequencing the most valuable type-strain genomes for metagenomic binning, comparative biology and taxonomic classification.</title>
        <authorList>
            <person name="Goeker M."/>
        </authorList>
    </citation>
    <scope>NUCLEOTIDE SEQUENCE [LARGE SCALE GENOMIC DNA]</scope>
    <source>
        <strain evidence="3 4">DSM 26385</strain>
    </source>
</reference>